<dbReference type="AlphaFoldDB" id="A0A1Q2MD48"/>
<protein>
    <recommendedName>
        <fullName evidence="3">Uracil-DNA glycosylase</fullName>
    </recommendedName>
</protein>
<dbReference type="EMBL" id="CP019646">
    <property type="protein sequence ID" value="AQQ70237.1"/>
    <property type="molecule type" value="Genomic_DNA"/>
</dbReference>
<evidence type="ECO:0000313" key="2">
    <source>
        <dbReference type="Proteomes" id="UP000188181"/>
    </source>
</evidence>
<name>A0A1Q2MD48_9BACT</name>
<dbReference type="Proteomes" id="UP000188181">
    <property type="component" value="Chromosome"/>
</dbReference>
<keyword evidence="2" id="KW-1185">Reference proteome</keyword>
<reference evidence="2" key="1">
    <citation type="submission" date="2017-02" db="EMBL/GenBank/DDBJ databases">
        <title>Comparative genomics and description of representatives of a novel lineage of planctomycetes thriving in anoxic sediments.</title>
        <authorList>
            <person name="Spring S."/>
            <person name="Bunk B."/>
            <person name="Sproer C."/>
        </authorList>
    </citation>
    <scope>NUCLEOTIDE SEQUENCE [LARGE SCALE GENOMIC DNA]</scope>
    <source>
        <strain evidence="2">SM-Chi-D1</strain>
    </source>
</reference>
<dbReference type="RefSeq" id="WP_146682514.1">
    <property type="nucleotide sequence ID" value="NZ_CP019646.1"/>
</dbReference>
<evidence type="ECO:0000313" key="1">
    <source>
        <dbReference type="EMBL" id="AQQ70237.1"/>
    </source>
</evidence>
<proteinExistence type="predicted"/>
<accession>A0A1Q2MD48</accession>
<dbReference type="KEGG" id="pbas:SMSP2_00580"/>
<sequence length="66" mass="7882">MSCKWYNLCPLRRYERQGRISGFWADNYCKAAENWKNCKRFQQSQNGVYHPDNMMPDGTIDESLDN</sequence>
<organism evidence="1 2">
    <name type="scientific">Limihaloglobus sulfuriphilus</name>
    <dbReference type="NCBI Taxonomy" id="1851148"/>
    <lineage>
        <taxon>Bacteria</taxon>
        <taxon>Pseudomonadati</taxon>
        <taxon>Planctomycetota</taxon>
        <taxon>Phycisphaerae</taxon>
        <taxon>Sedimentisphaerales</taxon>
        <taxon>Sedimentisphaeraceae</taxon>
        <taxon>Limihaloglobus</taxon>
    </lineage>
</organism>
<dbReference type="STRING" id="1851148.SMSP2_00580"/>
<gene>
    <name evidence="1" type="ORF">SMSP2_00580</name>
</gene>
<evidence type="ECO:0008006" key="3">
    <source>
        <dbReference type="Google" id="ProtNLM"/>
    </source>
</evidence>
<dbReference type="OrthoDB" id="47602at2"/>